<dbReference type="AlphaFoldDB" id="A0A6I0FG70"/>
<dbReference type="RefSeq" id="WP_151860065.1">
    <property type="nucleotide sequence ID" value="NZ_WBZC01000010.1"/>
</dbReference>
<keyword evidence="1" id="KW-0175">Coiled coil</keyword>
<feature type="coiled-coil region" evidence="1">
    <location>
        <begin position="216"/>
        <end position="283"/>
    </location>
</feature>
<gene>
    <name evidence="3" type="ORF">F8154_02760</name>
</gene>
<keyword evidence="2" id="KW-1133">Transmembrane helix</keyword>
<sequence>MEGNNQRGAITVFLSIVLLVFIILAGVIVEAARLRVSEFQAKRITRLATNSVLAGYNKDLKEDYGLFALDYQNQDEITTALQYYINNNFKVIEGLPNIMGNQFIDSNSSTNYWDIFDYRIETVSVVPEYPLLEDEVIRQQILEFMKLRGPEKVVEVFLDKLLEFNNHKKSIKSFSQKLDIEEELYQLAILHDTLEDITDKCNEIMDGYIVAFTKDYVRLAEDLYEYQKEKESLNRRIDDLLKKSKNSNDIEIDNQLESLLQRLSRVSNEIRDIKKDISKIERQIEAEILSFEGLNNEAVSIVDLITAKNEAIKTLIDNFENEIKGGENQLNDELKEDIKEFKKIIQEAKVQSIKDSSLININNLMRAQLALEKLTGNRNPSSQKDMILIKEKAKEIQLLIESCIKLEFTKVKVEYIDNEGVKVVDDRRRNASKAKEFLLEEKETIKKTIDADVFKNLPSKGENNTYINKEIEFDGNSGKGGYTFESYNLLNSLMFDSFKEDFVNIRDEIYINEYILGMFKSYVSDKESFIKDLRNIEKPTKSTFLDYEVEYILYGSDSQAENFNKAKRDILAMRFVFNVLHVYQTPKLVNDATIIAASLSSILGGASLPLLKTLILCGWAMSYSIEDVSNLLKGEEVNLIKKTDTIKLNYEDYLRILLLKPGIGKIKLNRVKDLIQLNINKKTGEALVVDEMFTYMNVNIKYSIKYLFFNLPLFQRLVAANDNRYNYEIQLWYGY</sequence>
<organism evidence="3 4">
    <name type="scientific">Alkaliphilus pronyensis</name>
    <dbReference type="NCBI Taxonomy" id="1482732"/>
    <lineage>
        <taxon>Bacteria</taxon>
        <taxon>Bacillati</taxon>
        <taxon>Bacillota</taxon>
        <taxon>Clostridia</taxon>
        <taxon>Peptostreptococcales</taxon>
        <taxon>Natronincolaceae</taxon>
        <taxon>Alkaliphilus</taxon>
    </lineage>
</organism>
<keyword evidence="2" id="KW-0812">Transmembrane</keyword>
<evidence type="ECO:0000256" key="2">
    <source>
        <dbReference type="SAM" id="Phobius"/>
    </source>
</evidence>
<proteinExistence type="predicted"/>
<keyword evidence="2" id="KW-0472">Membrane</keyword>
<reference evidence="3 4" key="1">
    <citation type="submission" date="2019-10" db="EMBL/GenBank/DDBJ databases">
        <title>Alkaliphilus serpentinus sp. nov. and Alkaliphilus pronyensis sp. nov., two novel anaerobic alkaliphilic species isolated from the serpentinized-hosted hydrothermal field of the Prony Bay (New Caledonia).</title>
        <authorList>
            <person name="Postec A."/>
        </authorList>
    </citation>
    <scope>NUCLEOTIDE SEQUENCE [LARGE SCALE GENOMIC DNA]</scope>
    <source>
        <strain evidence="3 4">LacV</strain>
    </source>
</reference>
<evidence type="ECO:0000313" key="4">
    <source>
        <dbReference type="Proteomes" id="UP000432715"/>
    </source>
</evidence>
<evidence type="ECO:0000256" key="1">
    <source>
        <dbReference type="SAM" id="Coils"/>
    </source>
</evidence>
<name>A0A6I0FG70_9FIRM</name>
<dbReference type="InterPro" id="IPR043756">
    <property type="entry name" value="DUF5702"/>
</dbReference>
<protein>
    <submittedName>
        <fullName evidence="3">Uncharacterized protein</fullName>
    </submittedName>
</protein>
<feature type="coiled-coil region" evidence="1">
    <location>
        <begin position="309"/>
        <end position="351"/>
    </location>
</feature>
<accession>A0A6I0FG70</accession>
<dbReference type="OrthoDB" id="5135382at2"/>
<dbReference type="Pfam" id="PF18960">
    <property type="entry name" value="DUF5702"/>
    <property type="match status" value="1"/>
</dbReference>
<dbReference type="EMBL" id="WBZC01000010">
    <property type="protein sequence ID" value="KAB3537233.1"/>
    <property type="molecule type" value="Genomic_DNA"/>
</dbReference>
<comment type="caution">
    <text evidence="3">The sequence shown here is derived from an EMBL/GenBank/DDBJ whole genome shotgun (WGS) entry which is preliminary data.</text>
</comment>
<dbReference type="Proteomes" id="UP000432715">
    <property type="component" value="Unassembled WGS sequence"/>
</dbReference>
<keyword evidence="4" id="KW-1185">Reference proteome</keyword>
<evidence type="ECO:0000313" key="3">
    <source>
        <dbReference type="EMBL" id="KAB3537233.1"/>
    </source>
</evidence>
<feature type="transmembrane region" description="Helical" evidence="2">
    <location>
        <begin position="12"/>
        <end position="32"/>
    </location>
</feature>